<dbReference type="OrthoDB" id="5718261at2"/>
<dbReference type="NCBIfam" id="NF038114">
    <property type="entry name" value="rightmost"/>
    <property type="match status" value="1"/>
</dbReference>
<evidence type="ECO:0000259" key="2">
    <source>
        <dbReference type="Pfam" id="PF18657"/>
    </source>
</evidence>
<feature type="domain" description="YDG" evidence="2">
    <location>
        <begin position="422"/>
        <end position="492"/>
    </location>
</feature>
<feature type="chain" id="PRO_5022832883" description="MBG domain-containing protein" evidence="1">
    <location>
        <begin position="37"/>
        <end position="908"/>
    </location>
</feature>
<keyword evidence="5" id="KW-1185">Reference proteome</keyword>
<comment type="caution">
    <text evidence="4">The sequence shown here is derived from an EMBL/GenBank/DDBJ whole genome shotgun (WGS) entry which is preliminary data.</text>
</comment>
<proteinExistence type="predicted"/>
<gene>
    <name evidence="4" type="ORF">FHP29_02010</name>
</gene>
<name>A0A5C4WJZ6_9ACTN</name>
<evidence type="ECO:0000256" key="1">
    <source>
        <dbReference type="SAM" id="SignalP"/>
    </source>
</evidence>
<evidence type="ECO:0000259" key="3">
    <source>
        <dbReference type="Pfam" id="PF18887"/>
    </source>
</evidence>
<dbReference type="EMBL" id="VDMP01000013">
    <property type="protein sequence ID" value="TNM48303.1"/>
    <property type="molecule type" value="Genomic_DNA"/>
</dbReference>
<evidence type="ECO:0000313" key="4">
    <source>
        <dbReference type="EMBL" id="TNM48303.1"/>
    </source>
</evidence>
<organism evidence="4 5">
    <name type="scientific">Nocardioides albidus</name>
    <dbReference type="NCBI Taxonomy" id="1517589"/>
    <lineage>
        <taxon>Bacteria</taxon>
        <taxon>Bacillati</taxon>
        <taxon>Actinomycetota</taxon>
        <taxon>Actinomycetes</taxon>
        <taxon>Propionibacteriales</taxon>
        <taxon>Nocardioidaceae</taxon>
        <taxon>Nocardioides</taxon>
    </lineage>
</organism>
<dbReference type="RefSeq" id="WP_139621203.1">
    <property type="nucleotide sequence ID" value="NZ_VDMP01000013.1"/>
</dbReference>
<protein>
    <recommendedName>
        <fullName evidence="6">MBG domain-containing protein</fullName>
    </recommendedName>
</protein>
<dbReference type="InterPro" id="IPR043772">
    <property type="entry name" value="MBG_3"/>
</dbReference>
<dbReference type="Pfam" id="PF18657">
    <property type="entry name" value="YDG"/>
    <property type="match status" value="4"/>
</dbReference>
<feature type="signal peptide" evidence="1">
    <location>
        <begin position="1"/>
        <end position="36"/>
    </location>
</feature>
<feature type="domain" description="YDG" evidence="2">
    <location>
        <begin position="597"/>
        <end position="671"/>
    </location>
</feature>
<dbReference type="AlphaFoldDB" id="A0A5C4WJZ6"/>
<dbReference type="InterPro" id="IPR041248">
    <property type="entry name" value="YDG"/>
</dbReference>
<evidence type="ECO:0000313" key="5">
    <source>
        <dbReference type="Proteomes" id="UP000313231"/>
    </source>
</evidence>
<reference evidence="4 5" key="1">
    <citation type="journal article" date="2016" name="Int. J. Syst. Evol. Microbiol.">
        <title>Nocardioides albidus sp. nov., an actinobacterium isolated from garden soil.</title>
        <authorList>
            <person name="Singh H."/>
            <person name="Du J."/>
            <person name="Trinh H."/>
            <person name="Won K."/>
            <person name="Yang J.E."/>
            <person name="Yin C."/>
            <person name="Kook M."/>
            <person name="Yi T.H."/>
        </authorList>
    </citation>
    <scope>NUCLEOTIDE SEQUENCE [LARGE SCALE GENOMIC DNA]</scope>
    <source>
        <strain evidence="4 5">CCTCC AB 2015297</strain>
    </source>
</reference>
<keyword evidence="1" id="KW-0732">Signal</keyword>
<feature type="domain" description="MBG" evidence="3">
    <location>
        <begin position="346"/>
        <end position="419"/>
    </location>
</feature>
<dbReference type="Pfam" id="PF18887">
    <property type="entry name" value="MBG_3"/>
    <property type="match status" value="1"/>
</dbReference>
<sequence>MKFLRSSLRRPSTAAVLTAAVALSGLTVLQPPAAHAATAFGLSVTPLTPVSAAEPDTVLPGLQTFTVRIDGSATYPDVSSVRILLPASFASPSVVGAIDEDAPGVWSAQIDGSGRLAFEAASKDDNLGSSQHLQVRVQAAVAQTPAGPRLWTASSCKNNKGEGAGLSSGPDVSATVKVAQATQTIDFPQPPDRTFGDEPFTVDATGGASGQPVTFMASGACESSGTTITLTAAGTCTIVAEQAGGAGYSAADPVTRSFTVARAGQTISFGVLPAKVYGDPDVTLTATASSGLAVSYSTTGACSVSGSTLSITGAGTCSVTAAQAGDADHLAAPSETRTFSIAKATATVTLGGLSHVYDGTAKQASATTSPADLATVTIGYRQAGSDVVAPTAAGDYDVTATLDNADYEGSTTATMVIAQRAVTGSIVVSDKEYDGFATATITSAGLTDVVDGDDVALACDGASFDSDDAGPRTATASGCTLTGEDRANYVLTGVGTDDAVIAPKVLTGEIQAGDKVYDATTAATAVTPLALAGKVGSDQVAIEVTGASFAQAGIGADITVTATIALVGDDAGNYVLSGTTVTDAASITARNVDGSFTVDDKVYDGNADATVTGTALAAVVGIPDSGPIEGDIDLTITDARFADENVGDDKPVTGTATLTGAGAANYVLANAATLSSAADITARPVTGSFTANDKVWDGTATATLAGSDLSDAVAGDTVAVVVKDGTTLDFVKADGTPTALMGSWDVRGSFELSGADAGNYSLASAVLTSSAKARITAKWSLQGFSAPADMTPVGAARVWNTVKAGSTVPLKFEVFEGSVEQTSLSVITTPAGSAVPSVVVVRESCSTGAEDAVETVSNAGATALRYDTTGGQFIQNWKTPAGAGVCYKVSVTTLDGASLLGEAHFKTK</sequence>
<accession>A0A5C4WJZ6</accession>
<evidence type="ECO:0008006" key="6">
    <source>
        <dbReference type="Google" id="ProtNLM"/>
    </source>
</evidence>
<feature type="domain" description="YDG" evidence="2">
    <location>
        <begin position="685"/>
        <end position="764"/>
    </location>
</feature>
<feature type="domain" description="YDG" evidence="2">
    <location>
        <begin position="503"/>
        <end position="580"/>
    </location>
</feature>
<dbReference type="Proteomes" id="UP000313231">
    <property type="component" value="Unassembled WGS sequence"/>
</dbReference>